<evidence type="ECO:0000259" key="3">
    <source>
        <dbReference type="Pfam" id="PF10502"/>
    </source>
</evidence>
<feature type="domain" description="Peptidase S26" evidence="3">
    <location>
        <begin position="74"/>
        <end position="147"/>
    </location>
</feature>
<gene>
    <name evidence="5" type="primary">LOC107955839</name>
</gene>
<dbReference type="Proteomes" id="UP000818029">
    <property type="component" value="Chromosome A07"/>
</dbReference>
<evidence type="ECO:0000256" key="1">
    <source>
        <dbReference type="ARBA" id="ARBA00022801"/>
    </source>
</evidence>
<dbReference type="PANTHER" id="PTHR43390:SF2">
    <property type="entry name" value="THYLAKOIDAL PROCESSING PEPTIDASE 2, CHLOROPLASTIC-RELATED"/>
    <property type="match status" value="1"/>
</dbReference>
<dbReference type="Pfam" id="PF10502">
    <property type="entry name" value="Peptidase_S26"/>
    <property type="match status" value="1"/>
</dbReference>
<dbReference type="InterPro" id="IPR019533">
    <property type="entry name" value="Peptidase_S26"/>
</dbReference>
<keyword evidence="4" id="KW-1185">Reference proteome</keyword>
<dbReference type="SUPFAM" id="SSF51306">
    <property type="entry name" value="LexA/Signal peptidase"/>
    <property type="match status" value="1"/>
</dbReference>
<reference evidence="4" key="1">
    <citation type="journal article" date="2020" name="Nat. Genet.">
        <title>Genomic diversifications of five Gossypium allopolyploid species and their impact on cotton improvement.</title>
        <authorList>
            <person name="Chen Z.J."/>
            <person name="Sreedasyam A."/>
            <person name="Ando A."/>
            <person name="Song Q."/>
            <person name="De Santiago L.M."/>
            <person name="Hulse-Kemp A.M."/>
            <person name="Ding M."/>
            <person name="Ye W."/>
            <person name="Kirkbride R.C."/>
            <person name="Jenkins J."/>
            <person name="Plott C."/>
            <person name="Lovell J."/>
            <person name="Lin Y.M."/>
            <person name="Vaughn R."/>
            <person name="Liu B."/>
            <person name="Simpson S."/>
            <person name="Scheffler B.E."/>
            <person name="Wen L."/>
            <person name="Saski C.A."/>
            <person name="Grover C.E."/>
            <person name="Hu G."/>
            <person name="Conover J.L."/>
            <person name="Carlson J.W."/>
            <person name="Shu S."/>
            <person name="Boston L.B."/>
            <person name="Williams M."/>
            <person name="Peterson D.G."/>
            <person name="McGee K."/>
            <person name="Jones D.C."/>
            <person name="Wendel J.F."/>
            <person name="Stelly D.M."/>
            <person name="Grimwood J."/>
            <person name="Schmutz J."/>
        </authorList>
    </citation>
    <scope>NUCLEOTIDE SEQUENCE [LARGE SCALE GENOMIC DNA]</scope>
    <source>
        <strain evidence="4">cv. TM-1</strain>
    </source>
</reference>
<keyword evidence="1" id="KW-0378">Hydrolase</keyword>
<accession>A0ABM2YHR9</accession>
<feature type="transmembrane region" description="Helical" evidence="2">
    <location>
        <begin position="33"/>
        <end position="50"/>
    </location>
</feature>
<sequence length="147" mass="16666">MVPYPIHLGSCGSTLFPIQNISPLSRCESYKSLLLPLFISFISSVLHFLVRRISGCCFISSVSLFHRIIPFLFAGSWIKARDGKLLINGIEQDEDFVLEPLGYEMEPLVVPEGYVFVLGDNHNRSFDSHDWGPLPIDNIMGRSVFRY</sequence>
<evidence type="ECO:0000313" key="4">
    <source>
        <dbReference type="Proteomes" id="UP000818029"/>
    </source>
</evidence>
<dbReference type="PROSITE" id="PS00761">
    <property type="entry name" value="SPASE_I_3"/>
    <property type="match status" value="1"/>
</dbReference>
<keyword evidence="2" id="KW-0472">Membrane</keyword>
<dbReference type="GeneID" id="107955839"/>
<protein>
    <recommendedName>
        <fullName evidence="3">Peptidase S26 domain-containing protein</fullName>
    </recommendedName>
</protein>
<dbReference type="InterPro" id="IPR000223">
    <property type="entry name" value="Pept_S26A_signal_pept_1"/>
</dbReference>
<keyword evidence="2" id="KW-0812">Transmembrane</keyword>
<evidence type="ECO:0000256" key="2">
    <source>
        <dbReference type="SAM" id="Phobius"/>
    </source>
</evidence>
<evidence type="ECO:0000313" key="5">
    <source>
        <dbReference type="RefSeq" id="XP_040930069.1"/>
    </source>
</evidence>
<name>A0ABM2YHR9_GOSHI</name>
<organism evidence="4 5">
    <name type="scientific">Gossypium hirsutum</name>
    <name type="common">Upland cotton</name>
    <name type="synonym">Gossypium mexicanum</name>
    <dbReference type="NCBI Taxonomy" id="3635"/>
    <lineage>
        <taxon>Eukaryota</taxon>
        <taxon>Viridiplantae</taxon>
        <taxon>Streptophyta</taxon>
        <taxon>Embryophyta</taxon>
        <taxon>Tracheophyta</taxon>
        <taxon>Spermatophyta</taxon>
        <taxon>Magnoliopsida</taxon>
        <taxon>eudicotyledons</taxon>
        <taxon>Gunneridae</taxon>
        <taxon>Pentapetalae</taxon>
        <taxon>rosids</taxon>
        <taxon>malvids</taxon>
        <taxon>Malvales</taxon>
        <taxon>Malvaceae</taxon>
        <taxon>Malvoideae</taxon>
        <taxon>Gossypium</taxon>
    </lineage>
</organism>
<dbReference type="NCBIfam" id="TIGR02227">
    <property type="entry name" value="sigpep_I_bact"/>
    <property type="match status" value="1"/>
</dbReference>
<dbReference type="InterPro" id="IPR019758">
    <property type="entry name" value="Pept_S26A_signal_pept_1_CS"/>
</dbReference>
<dbReference type="RefSeq" id="XP_040930069.1">
    <property type="nucleotide sequence ID" value="XM_041074135.1"/>
</dbReference>
<dbReference type="PANTHER" id="PTHR43390">
    <property type="entry name" value="SIGNAL PEPTIDASE I"/>
    <property type="match status" value="1"/>
</dbReference>
<dbReference type="CDD" id="cd06530">
    <property type="entry name" value="S26_SPase_I"/>
    <property type="match status" value="1"/>
</dbReference>
<reference evidence="5" key="2">
    <citation type="submission" date="2025-08" db="UniProtKB">
        <authorList>
            <consortium name="RefSeq"/>
        </authorList>
    </citation>
    <scope>IDENTIFICATION</scope>
</reference>
<dbReference type="Gene3D" id="2.10.109.10">
    <property type="entry name" value="Umud Fragment, subunit A"/>
    <property type="match status" value="1"/>
</dbReference>
<proteinExistence type="predicted"/>
<keyword evidence="2" id="KW-1133">Transmembrane helix</keyword>
<dbReference type="InterPro" id="IPR036286">
    <property type="entry name" value="LexA/Signal_pep-like_sf"/>
</dbReference>